<protein>
    <submittedName>
        <fullName evidence="3">Uncharacterized protein</fullName>
    </submittedName>
</protein>
<dbReference type="RefSeq" id="WP_189213898.1">
    <property type="nucleotide sequence ID" value="NZ_BMRB01000008.1"/>
</dbReference>
<feature type="compositionally biased region" description="Basic and acidic residues" evidence="1">
    <location>
        <begin position="177"/>
        <end position="268"/>
    </location>
</feature>
<reference evidence="3" key="1">
    <citation type="journal article" date="2014" name="Int. J. Syst. Evol. Microbiol.">
        <title>Complete genome sequence of Corynebacterium casei LMG S-19264T (=DSM 44701T), isolated from a smear-ripened cheese.</title>
        <authorList>
            <consortium name="US DOE Joint Genome Institute (JGI-PGF)"/>
            <person name="Walter F."/>
            <person name="Albersmeier A."/>
            <person name="Kalinowski J."/>
            <person name="Ruckert C."/>
        </authorList>
    </citation>
    <scope>NUCLEOTIDE SEQUENCE</scope>
    <source>
        <strain evidence="3">JCM 3276</strain>
    </source>
</reference>
<keyword evidence="2" id="KW-0472">Membrane</keyword>
<dbReference type="EMBL" id="BMRB01000008">
    <property type="protein sequence ID" value="GGS56408.1"/>
    <property type="molecule type" value="Genomic_DNA"/>
</dbReference>
<sequence length="280" mass="30258">MTRADVVTTHREDVGRVPRRRGAVNGTLLVLLGLLGALLPLIGPYLGLSYGTDRPWQFTADRLLLNILPGLLVALAGLGLIASKHSAGGVLWGWLAALGGAWFVLGPTISSMWNGGRPITGQPIADSPAGRGVIELIYHLGLGTLIVFLAAVALGRFTAGTGRVVAEVPEQYRALHDDDTRVTRERDVRPAPEGEVREDSLRGDTVRRDYLGGESLRGDVRSGDTLHDDDTRIARDDAGGKHRASTDMSRDDVYEQAARDETAVDEQHHRRGWLGLGGRR</sequence>
<gene>
    <name evidence="3" type="ORF">GCM10010171_59230</name>
</gene>
<keyword evidence="2" id="KW-1133">Transmembrane helix</keyword>
<organism evidence="3 4">
    <name type="scientific">Actinokineospora fastidiosa</name>
    <dbReference type="NCBI Taxonomy" id="1816"/>
    <lineage>
        <taxon>Bacteria</taxon>
        <taxon>Bacillati</taxon>
        <taxon>Actinomycetota</taxon>
        <taxon>Actinomycetes</taxon>
        <taxon>Pseudonocardiales</taxon>
        <taxon>Pseudonocardiaceae</taxon>
        <taxon>Actinokineospora</taxon>
    </lineage>
</organism>
<evidence type="ECO:0000256" key="1">
    <source>
        <dbReference type="SAM" id="MobiDB-lite"/>
    </source>
</evidence>
<keyword evidence="4" id="KW-1185">Reference proteome</keyword>
<reference evidence="3" key="2">
    <citation type="submission" date="2020-09" db="EMBL/GenBank/DDBJ databases">
        <authorList>
            <person name="Sun Q."/>
            <person name="Ohkuma M."/>
        </authorList>
    </citation>
    <scope>NUCLEOTIDE SEQUENCE</scope>
    <source>
        <strain evidence="3">JCM 3276</strain>
    </source>
</reference>
<feature type="transmembrane region" description="Helical" evidence="2">
    <location>
        <begin position="89"/>
        <end position="109"/>
    </location>
</feature>
<name>A0A918GSX8_9PSEU</name>
<feature type="transmembrane region" description="Helical" evidence="2">
    <location>
        <begin position="23"/>
        <end position="43"/>
    </location>
</feature>
<feature type="transmembrane region" description="Helical" evidence="2">
    <location>
        <begin position="63"/>
        <end position="82"/>
    </location>
</feature>
<dbReference type="Proteomes" id="UP000660680">
    <property type="component" value="Unassembled WGS sequence"/>
</dbReference>
<proteinExistence type="predicted"/>
<keyword evidence="2" id="KW-0812">Transmembrane</keyword>
<comment type="caution">
    <text evidence="3">The sequence shown here is derived from an EMBL/GenBank/DDBJ whole genome shotgun (WGS) entry which is preliminary data.</text>
</comment>
<evidence type="ECO:0000313" key="3">
    <source>
        <dbReference type="EMBL" id="GGS56408.1"/>
    </source>
</evidence>
<evidence type="ECO:0000313" key="4">
    <source>
        <dbReference type="Proteomes" id="UP000660680"/>
    </source>
</evidence>
<feature type="region of interest" description="Disordered" evidence="1">
    <location>
        <begin position="177"/>
        <end position="280"/>
    </location>
</feature>
<evidence type="ECO:0000256" key="2">
    <source>
        <dbReference type="SAM" id="Phobius"/>
    </source>
</evidence>
<dbReference type="AlphaFoldDB" id="A0A918GSX8"/>
<feature type="transmembrane region" description="Helical" evidence="2">
    <location>
        <begin position="136"/>
        <end position="154"/>
    </location>
</feature>
<accession>A0A918GSX8</accession>